<protein>
    <recommendedName>
        <fullName evidence="1">Reverse transcriptase domain-containing protein</fullName>
    </recommendedName>
</protein>
<dbReference type="InterPro" id="IPR051083">
    <property type="entry name" value="GrpII_Intron_Splice-Mob/Def"/>
</dbReference>
<evidence type="ECO:0000313" key="3">
    <source>
        <dbReference type="Proteomes" id="UP000178656"/>
    </source>
</evidence>
<dbReference type="Proteomes" id="UP000178656">
    <property type="component" value="Unassembled WGS sequence"/>
</dbReference>
<feature type="domain" description="Reverse transcriptase" evidence="1">
    <location>
        <begin position="1"/>
        <end position="273"/>
    </location>
</feature>
<dbReference type="EMBL" id="MFGM01000040">
    <property type="protein sequence ID" value="OGF36062.1"/>
    <property type="molecule type" value="Genomic_DNA"/>
</dbReference>
<dbReference type="AlphaFoldDB" id="A0A1F5TAS5"/>
<dbReference type="PROSITE" id="PS50878">
    <property type="entry name" value="RT_POL"/>
    <property type="match status" value="1"/>
</dbReference>
<dbReference type="PANTHER" id="PTHR34047">
    <property type="entry name" value="NUCLEAR INTRON MATURASE 1, MITOCHONDRIAL-RELATED"/>
    <property type="match status" value="1"/>
</dbReference>
<dbReference type="SUPFAM" id="SSF56672">
    <property type="entry name" value="DNA/RNA polymerases"/>
    <property type="match status" value="1"/>
</dbReference>
<accession>A0A1F5TAS5</accession>
<sequence>MKIVKNICQELIRVENVFAAWREFRRGKGGKRDVLLFERNLEDNLFALRDELVAGTYCHGEYRRFYIHDPKFRVINKAGVRDRVLHHLIFAKLYEVYNPCFINESYSSRVGKGTHAGVADLESALKTVSRNFTKCVFALKGDVKKFFDSVNHAMLLEIIARKIKDTDFMRLIENIVRSFGDNRGLPLGNVTSQIFANIYLNELDQFVKRGLRSKYYFRYADDFVILGEGERELSVWRAAIDEFLHNKLALRLHGRKTFIVKHGRGIDFCGYVLLLHCRALRTRTKQRMFKKSAKKFGDFVRGRVDGHGVAQSLSSYFGVLQHCQGWGIGNELLCGDHC</sequence>
<dbReference type="PANTHER" id="PTHR34047:SF8">
    <property type="entry name" value="PROTEIN YKFC"/>
    <property type="match status" value="1"/>
</dbReference>
<gene>
    <name evidence="2" type="ORF">A2482_04400</name>
</gene>
<dbReference type="InterPro" id="IPR043502">
    <property type="entry name" value="DNA/RNA_pol_sf"/>
</dbReference>
<evidence type="ECO:0000259" key="1">
    <source>
        <dbReference type="PROSITE" id="PS50878"/>
    </source>
</evidence>
<organism evidence="2 3">
    <name type="scientific">Candidatus Falkowbacteria bacterium RIFOXYC2_FULL_48_21</name>
    <dbReference type="NCBI Taxonomy" id="1798005"/>
    <lineage>
        <taxon>Bacteria</taxon>
        <taxon>Candidatus Falkowiibacteriota</taxon>
    </lineage>
</organism>
<dbReference type="InterPro" id="IPR000477">
    <property type="entry name" value="RT_dom"/>
</dbReference>
<comment type="caution">
    <text evidence="2">The sequence shown here is derived from an EMBL/GenBank/DDBJ whole genome shotgun (WGS) entry which is preliminary data.</text>
</comment>
<dbReference type="Pfam" id="PF00078">
    <property type="entry name" value="RVT_1"/>
    <property type="match status" value="1"/>
</dbReference>
<reference evidence="2 3" key="1">
    <citation type="journal article" date="2016" name="Nat. Commun.">
        <title>Thousands of microbial genomes shed light on interconnected biogeochemical processes in an aquifer system.</title>
        <authorList>
            <person name="Anantharaman K."/>
            <person name="Brown C.T."/>
            <person name="Hug L.A."/>
            <person name="Sharon I."/>
            <person name="Castelle C.J."/>
            <person name="Probst A.J."/>
            <person name="Thomas B.C."/>
            <person name="Singh A."/>
            <person name="Wilkins M.J."/>
            <person name="Karaoz U."/>
            <person name="Brodie E.L."/>
            <person name="Williams K.H."/>
            <person name="Hubbard S.S."/>
            <person name="Banfield J.F."/>
        </authorList>
    </citation>
    <scope>NUCLEOTIDE SEQUENCE [LARGE SCALE GENOMIC DNA]</scope>
</reference>
<proteinExistence type="predicted"/>
<evidence type="ECO:0000313" key="2">
    <source>
        <dbReference type="EMBL" id="OGF36062.1"/>
    </source>
</evidence>
<name>A0A1F5TAS5_9BACT</name>
<dbReference type="CDD" id="cd01651">
    <property type="entry name" value="RT_G2_intron"/>
    <property type="match status" value="1"/>
</dbReference>